<sequence length="180" mass="19463">MRVALWRPLRRGYAYLCSTAAAYTSERVSAERTVETPAVNGCAAPLSSSTMRSVQVLTAERRRMPLRAAQRTPAASAATSVSESSAAHCWRSTRKHLHAAWLTAESGECTLQLQQKDQLQRAGLAEVSQHCCSGIRATCSWTGSHRCSVLTAAEAQAQSAQREQQTHAAAATGHIKRSVQ</sequence>
<gene>
    <name evidence="2" type="ORF">KOW79_013519</name>
</gene>
<evidence type="ECO:0000256" key="1">
    <source>
        <dbReference type="SAM" id="MobiDB-lite"/>
    </source>
</evidence>
<proteinExistence type="predicted"/>
<evidence type="ECO:0000313" key="2">
    <source>
        <dbReference type="EMBL" id="KAG7323817.1"/>
    </source>
</evidence>
<dbReference type="Proteomes" id="UP000824219">
    <property type="component" value="Linkage Group LG15"/>
</dbReference>
<feature type="region of interest" description="Disordered" evidence="1">
    <location>
        <begin position="158"/>
        <end position="180"/>
    </location>
</feature>
<name>A0A9D3NKA3_9TELE</name>
<dbReference type="EMBL" id="JAHKSW010000015">
    <property type="protein sequence ID" value="KAG7323817.1"/>
    <property type="molecule type" value="Genomic_DNA"/>
</dbReference>
<dbReference type="AlphaFoldDB" id="A0A9D3NKA3"/>
<comment type="caution">
    <text evidence="2">The sequence shown here is derived from an EMBL/GenBank/DDBJ whole genome shotgun (WGS) entry which is preliminary data.</text>
</comment>
<organism evidence="2 3">
    <name type="scientific">Hemibagrus wyckioides</name>
    <dbReference type="NCBI Taxonomy" id="337641"/>
    <lineage>
        <taxon>Eukaryota</taxon>
        <taxon>Metazoa</taxon>
        <taxon>Chordata</taxon>
        <taxon>Craniata</taxon>
        <taxon>Vertebrata</taxon>
        <taxon>Euteleostomi</taxon>
        <taxon>Actinopterygii</taxon>
        <taxon>Neopterygii</taxon>
        <taxon>Teleostei</taxon>
        <taxon>Ostariophysi</taxon>
        <taxon>Siluriformes</taxon>
        <taxon>Bagridae</taxon>
        <taxon>Hemibagrus</taxon>
    </lineage>
</organism>
<reference evidence="2 3" key="1">
    <citation type="submission" date="2021-06" db="EMBL/GenBank/DDBJ databases">
        <title>Chromosome-level genome assembly of the red-tail catfish (Hemibagrus wyckioides).</title>
        <authorList>
            <person name="Shao F."/>
        </authorList>
    </citation>
    <scope>NUCLEOTIDE SEQUENCE [LARGE SCALE GENOMIC DNA]</scope>
    <source>
        <strain evidence="2">EC202008001</strain>
        <tissue evidence="2">Blood</tissue>
    </source>
</reference>
<keyword evidence="3" id="KW-1185">Reference proteome</keyword>
<protein>
    <submittedName>
        <fullName evidence="2">Uncharacterized protein</fullName>
    </submittedName>
</protein>
<accession>A0A9D3NKA3</accession>
<evidence type="ECO:0000313" key="3">
    <source>
        <dbReference type="Proteomes" id="UP000824219"/>
    </source>
</evidence>